<dbReference type="Proteomes" id="UP000006138">
    <property type="component" value="Chromosome"/>
</dbReference>
<accession>A0A9R0P7L3</accession>
<dbReference type="AlphaFoldDB" id="A0A9R0P7L3"/>
<gene>
    <name evidence="1" type="ordered locus">RAM_46740</name>
</gene>
<organism evidence="1 2">
    <name type="scientific">Amycolatopsis mediterranei (strain S699)</name>
    <name type="common">Nocardia mediterranei</name>
    <dbReference type="NCBI Taxonomy" id="713604"/>
    <lineage>
        <taxon>Bacteria</taxon>
        <taxon>Bacillati</taxon>
        <taxon>Actinomycetota</taxon>
        <taxon>Actinomycetes</taxon>
        <taxon>Pseudonocardiales</taxon>
        <taxon>Pseudonocardiaceae</taxon>
        <taxon>Amycolatopsis</taxon>
    </lineage>
</organism>
<dbReference type="KEGG" id="amn:RAM_46740"/>
<name>A0A9R0P7L3_AMYMS</name>
<evidence type="ECO:0000313" key="1">
    <source>
        <dbReference type="EMBL" id="AEK47813.1"/>
    </source>
</evidence>
<sequence length="103" mass="11183">MKAFISVDAGSSGLAPEYRGRDAVFVREVPERREVRAAVRADAGDVDDLLPGEVLAVTTGASPRAGGFATPAPEKHGVPSSVILIWSRRDIFTPWWRPARRGR</sequence>
<dbReference type="EMBL" id="CP002896">
    <property type="protein sequence ID" value="AEK47813.1"/>
    <property type="molecule type" value="Genomic_DNA"/>
</dbReference>
<reference evidence="1 2" key="1">
    <citation type="journal article" date="2011" name="J. Bacteriol.">
        <title>Whole genome sequence of the rifamycin B-producing strain Amycolatopsis mediterranei S699.</title>
        <authorList>
            <person name="Verma M."/>
            <person name="Kaur J."/>
            <person name="Kumar M."/>
            <person name="Kumari K."/>
            <person name="Saxena A."/>
            <person name="Anand S."/>
            <person name="Nigam A."/>
            <person name="Ravi V."/>
            <person name="Raghuvanshi S."/>
            <person name="Khurana P."/>
            <person name="Tyagi A.K."/>
            <person name="Khurana J.P."/>
            <person name="Lal R."/>
        </authorList>
    </citation>
    <scope>NUCLEOTIDE SEQUENCE [LARGE SCALE GENOMIC DNA]</scope>
    <source>
        <strain evidence="1 2">S699</strain>
    </source>
</reference>
<keyword evidence="2" id="KW-1185">Reference proteome</keyword>
<proteinExistence type="predicted"/>
<evidence type="ECO:0000313" key="2">
    <source>
        <dbReference type="Proteomes" id="UP000006138"/>
    </source>
</evidence>
<protein>
    <submittedName>
        <fullName evidence="1">Uncharacterized protein</fullName>
    </submittedName>
</protein>